<dbReference type="Pfam" id="PF07690">
    <property type="entry name" value="MFS_1"/>
    <property type="match status" value="1"/>
</dbReference>
<evidence type="ECO:0000256" key="6">
    <source>
        <dbReference type="SAM" id="MobiDB-lite"/>
    </source>
</evidence>
<feature type="transmembrane region" description="Helical" evidence="7">
    <location>
        <begin position="274"/>
        <end position="293"/>
    </location>
</feature>
<organism evidence="9 10">
    <name type="scientific">Nonomuraea glycinis</name>
    <dbReference type="NCBI Taxonomy" id="2047744"/>
    <lineage>
        <taxon>Bacteria</taxon>
        <taxon>Bacillati</taxon>
        <taxon>Actinomycetota</taxon>
        <taxon>Actinomycetes</taxon>
        <taxon>Streptosporangiales</taxon>
        <taxon>Streptosporangiaceae</taxon>
        <taxon>Nonomuraea</taxon>
    </lineage>
</organism>
<reference evidence="9" key="1">
    <citation type="journal article" date="2014" name="Int. J. Syst. Evol. Microbiol.">
        <title>Complete genome sequence of Corynebacterium casei LMG S-19264T (=DSM 44701T), isolated from a smear-ripened cheese.</title>
        <authorList>
            <consortium name="US DOE Joint Genome Institute (JGI-PGF)"/>
            <person name="Walter F."/>
            <person name="Albersmeier A."/>
            <person name="Kalinowski J."/>
            <person name="Ruckert C."/>
        </authorList>
    </citation>
    <scope>NUCLEOTIDE SEQUENCE</scope>
    <source>
        <strain evidence="9">CGMCC 4.7430</strain>
    </source>
</reference>
<feature type="transmembrane region" description="Helical" evidence="7">
    <location>
        <begin position="39"/>
        <end position="61"/>
    </location>
</feature>
<feature type="transmembrane region" description="Helical" evidence="7">
    <location>
        <begin position="333"/>
        <end position="354"/>
    </location>
</feature>
<feature type="transmembrane region" description="Helical" evidence="7">
    <location>
        <begin position="391"/>
        <end position="413"/>
    </location>
</feature>
<name>A0A918A931_9ACTN</name>
<gene>
    <name evidence="9" type="ORF">GCM10012278_39350</name>
</gene>
<dbReference type="EMBL" id="BMNK01000006">
    <property type="protein sequence ID" value="GGP08277.1"/>
    <property type="molecule type" value="Genomic_DNA"/>
</dbReference>
<evidence type="ECO:0000256" key="2">
    <source>
        <dbReference type="ARBA" id="ARBA00022475"/>
    </source>
</evidence>
<keyword evidence="2" id="KW-1003">Cell membrane</keyword>
<keyword evidence="10" id="KW-1185">Reference proteome</keyword>
<proteinExistence type="predicted"/>
<feature type="transmembrane region" description="Helical" evidence="7">
    <location>
        <begin position="158"/>
        <end position="183"/>
    </location>
</feature>
<keyword evidence="5 7" id="KW-0472">Membrane</keyword>
<dbReference type="InterPro" id="IPR020846">
    <property type="entry name" value="MFS_dom"/>
</dbReference>
<dbReference type="InterPro" id="IPR011701">
    <property type="entry name" value="MFS"/>
</dbReference>
<protein>
    <submittedName>
        <fullName evidence="9">MFS transporter</fullName>
    </submittedName>
</protein>
<keyword evidence="4 7" id="KW-1133">Transmembrane helix</keyword>
<comment type="subcellular location">
    <subcellularLocation>
        <location evidence="1">Cell membrane</location>
        <topology evidence="1">Multi-pass membrane protein</topology>
    </subcellularLocation>
</comment>
<dbReference type="SUPFAM" id="SSF103473">
    <property type="entry name" value="MFS general substrate transporter"/>
    <property type="match status" value="1"/>
</dbReference>
<evidence type="ECO:0000313" key="9">
    <source>
        <dbReference type="EMBL" id="GGP08277.1"/>
    </source>
</evidence>
<feature type="transmembrane region" description="Helical" evidence="7">
    <location>
        <begin position="305"/>
        <end position="327"/>
    </location>
</feature>
<dbReference type="AlphaFoldDB" id="A0A918A931"/>
<accession>A0A918A931</accession>
<dbReference type="PANTHER" id="PTHR23513">
    <property type="entry name" value="INTEGRAL MEMBRANE EFFLUX PROTEIN-RELATED"/>
    <property type="match status" value="1"/>
</dbReference>
<feature type="transmembrane region" description="Helical" evidence="7">
    <location>
        <begin position="366"/>
        <end position="385"/>
    </location>
</feature>
<evidence type="ECO:0000313" key="10">
    <source>
        <dbReference type="Proteomes" id="UP000660745"/>
    </source>
</evidence>
<feature type="transmembrane region" description="Helical" evidence="7">
    <location>
        <begin position="238"/>
        <end position="262"/>
    </location>
</feature>
<dbReference type="CDD" id="cd06173">
    <property type="entry name" value="MFS_MefA_like"/>
    <property type="match status" value="1"/>
</dbReference>
<dbReference type="InterPro" id="IPR036259">
    <property type="entry name" value="MFS_trans_sf"/>
</dbReference>
<dbReference type="PANTHER" id="PTHR23513:SF6">
    <property type="entry name" value="MAJOR FACILITATOR SUPERFAMILY ASSOCIATED DOMAIN-CONTAINING PROTEIN"/>
    <property type="match status" value="1"/>
</dbReference>
<dbReference type="RefSeq" id="WP_189140089.1">
    <property type="nucleotide sequence ID" value="NZ_BMNK01000006.1"/>
</dbReference>
<dbReference type="PROSITE" id="PS50850">
    <property type="entry name" value="MFS"/>
    <property type="match status" value="1"/>
</dbReference>
<reference evidence="9" key="2">
    <citation type="submission" date="2020-09" db="EMBL/GenBank/DDBJ databases">
        <authorList>
            <person name="Sun Q."/>
            <person name="Zhou Y."/>
        </authorList>
    </citation>
    <scope>NUCLEOTIDE SEQUENCE</scope>
    <source>
        <strain evidence="9">CGMCC 4.7430</strain>
    </source>
</reference>
<keyword evidence="3 7" id="KW-0812">Transmembrane</keyword>
<evidence type="ECO:0000256" key="7">
    <source>
        <dbReference type="SAM" id="Phobius"/>
    </source>
</evidence>
<evidence type="ECO:0000259" key="8">
    <source>
        <dbReference type="PROSITE" id="PS50850"/>
    </source>
</evidence>
<dbReference type="GO" id="GO:0005886">
    <property type="term" value="C:plasma membrane"/>
    <property type="evidence" value="ECO:0007669"/>
    <property type="project" value="UniProtKB-SubCell"/>
</dbReference>
<feature type="domain" description="Major facilitator superfamily (MFS) profile" evidence="8">
    <location>
        <begin position="7"/>
        <end position="417"/>
    </location>
</feature>
<sequence>MARLGRSFGFLLSATALSNLADGVLKVGAPLLALTFTRSPVQVALVGAAATLPWLLLALHAGALADRLDRRRIMVLANVIRAAVLMAVAVLGALGLMNLWIMLVAVLLACVSEVFADVSAQSVLPMTVAPAHLTTANGRVVSTQTIGNDFAGAPVAGLLVTLLPAAVFGAPALLYGAAGLLLLGMRGRFRPQPENTGPRLPDRHPRPESTSSGTGRRSMAGDIGEALRYLWRHRFLRTLAVSAGLLNFASAAYFGVLVLWVVGDGSRIGLDPAGYGLVMTALAVGAVAGSLVSDRVVRLFGEGRALAGLWLISALLHLVPVLLPIAWLLYPTAVVWGAAGAAANVLVITARQRLIPAGLLGRVNSAYRLIGMGGMPIGAVLGGVLGEFAGLPAVFLSAAGVCLAAVGLLWRVVPDRISSPLTSDASIPDISRSRSAPKGLR</sequence>
<dbReference type="GO" id="GO:0022857">
    <property type="term" value="F:transmembrane transporter activity"/>
    <property type="evidence" value="ECO:0007669"/>
    <property type="project" value="InterPro"/>
</dbReference>
<comment type="caution">
    <text evidence="9">The sequence shown here is derived from an EMBL/GenBank/DDBJ whole genome shotgun (WGS) entry which is preliminary data.</text>
</comment>
<evidence type="ECO:0000256" key="5">
    <source>
        <dbReference type="ARBA" id="ARBA00023136"/>
    </source>
</evidence>
<evidence type="ECO:0000256" key="1">
    <source>
        <dbReference type="ARBA" id="ARBA00004651"/>
    </source>
</evidence>
<dbReference type="Proteomes" id="UP000660745">
    <property type="component" value="Unassembled WGS sequence"/>
</dbReference>
<evidence type="ECO:0000256" key="3">
    <source>
        <dbReference type="ARBA" id="ARBA00022692"/>
    </source>
</evidence>
<dbReference type="Gene3D" id="1.20.1250.20">
    <property type="entry name" value="MFS general substrate transporter like domains"/>
    <property type="match status" value="1"/>
</dbReference>
<feature type="transmembrane region" description="Helical" evidence="7">
    <location>
        <begin position="82"/>
        <end position="109"/>
    </location>
</feature>
<feature type="region of interest" description="Disordered" evidence="6">
    <location>
        <begin position="192"/>
        <end position="219"/>
    </location>
</feature>
<evidence type="ECO:0000256" key="4">
    <source>
        <dbReference type="ARBA" id="ARBA00022989"/>
    </source>
</evidence>